<keyword evidence="5" id="KW-1185">Reference proteome</keyword>
<dbReference type="Proteomes" id="UP000199701">
    <property type="component" value="Unassembled WGS sequence"/>
</dbReference>
<dbReference type="OrthoDB" id="257098at2"/>
<sequence length="175" mass="19743">MKNAMILIDIQNDYFLGGKCELYQVDQAAMVAATALEYSRKSGDEVIFIQHINKDVHALFFCEGTFGCEIHDSVKPIRGEKIIIKHRPNSFYETELEDYLKSKGINELRICGMMSHMCVDTTVRVAKDLGYTINLIENACTTRDLSFDGVVYPAKTVHNVFMAALVGKFAELSQF</sequence>
<dbReference type="InterPro" id="IPR050272">
    <property type="entry name" value="Isochorismatase-like_hydrls"/>
</dbReference>
<comment type="similarity">
    <text evidence="1">Belongs to the isochorismatase family.</text>
</comment>
<dbReference type="Gene3D" id="3.40.50.850">
    <property type="entry name" value="Isochorismatase-like"/>
    <property type="match status" value="1"/>
</dbReference>
<proteinExistence type="inferred from homology"/>
<evidence type="ECO:0000259" key="3">
    <source>
        <dbReference type="Pfam" id="PF00857"/>
    </source>
</evidence>
<dbReference type="AlphaFoldDB" id="A0A1I0NGP3"/>
<name>A0A1I0NGP3_9FIRM</name>
<dbReference type="InterPro" id="IPR000868">
    <property type="entry name" value="Isochorismatase-like_dom"/>
</dbReference>
<dbReference type="EMBL" id="FOJI01000003">
    <property type="protein sequence ID" value="SEW00337.1"/>
    <property type="molecule type" value="Genomic_DNA"/>
</dbReference>
<dbReference type="RefSeq" id="WP_092451170.1">
    <property type="nucleotide sequence ID" value="NZ_FOJI01000003.1"/>
</dbReference>
<dbReference type="PANTHER" id="PTHR43540">
    <property type="entry name" value="PEROXYUREIDOACRYLATE/UREIDOACRYLATE AMIDOHYDROLASE-RELATED"/>
    <property type="match status" value="1"/>
</dbReference>
<protein>
    <submittedName>
        <fullName evidence="4">Nicotinamidase-related amidase</fullName>
    </submittedName>
</protein>
<evidence type="ECO:0000313" key="4">
    <source>
        <dbReference type="EMBL" id="SEW00337.1"/>
    </source>
</evidence>
<accession>A0A1I0NGP3</accession>
<reference evidence="4 5" key="1">
    <citation type="submission" date="2016-10" db="EMBL/GenBank/DDBJ databases">
        <authorList>
            <person name="de Groot N.N."/>
        </authorList>
    </citation>
    <scope>NUCLEOTIDE SEQUENCE [LARGE SCALE GENOMIC DNA]</scope>
    <source>
        <strain evidence="4 5">DSM 9179</strain>
    </source>
</reference>
<evidence type="ECO:0000256" key="2">
    <source>
        <dbReference type="ARBA" id="ARBA00022801"/>
    </source>
</evidence>
<dbReference type="GO" id="GO:0016787">
    <property type="term" value="F:hydrolase activity"/>
    <property type="evidence" value="ECO:0007669"/>
    <property type="project" value="UniProtKB-KW"/>
</dbReference>
<dbReference type="Pfam" id="PF00857">
    <property type="entry name" value="Isochorismatase"/>
    <property type="match status" value="1"/>
</dbReference>
<dbReference type="SUPFAM" id="SSF52499">
    <property type="entry name" value="Isochorismatase-like hydrolases"/>
    <property type="match status" value="1"/>
</dbReference>
<dbReference type="STRING" id="99656.SAMN05421659_10380"/>
<evidence type="ECO:0000313" key="5">
    <source>
        <dbReference type="Proteomes" id="UP000199701"/>
    </source>
</evidence>
<evidence type="ECO:0000256" key="1">
    <source>
        <dbReference type="ARBA" id="ARBA00006336"/>
    </source>
</evidence>
<dbReference type="PANTHER" id="PTHR43540:SF1">
    <property type="entry name" value="ISOCHORISMATASE HYDROLASE"/>
    <property type="match status" value="1"/>
</dbReference>
<keyword evidence="2" id="KW-0378">Hydrolase</keyword>
<organism evidence="4 5">
    <name type="scientific">[Clostridium] fimetarium</name>
    <dbReference type="NCBI Taxonomy" id="99656"/>
    <lineage>
        <taxon>Bacteria</taxon>
        <taxon>Bacillati</taxon>
        <taxon>Bacillota</taxon>
        <taxon>Clostridia</taxon>
        <taxon>Lachnospirales</taxon>
        <taxon>Lachnospiraceae</taxon>
    </lineage>
</organism>
<dbReference type="InterPro" id="IPR036380">
    <property type="entry name" value="Isochorismatase-like_sf"/>
</dbReference>
<feature type="domain" description="Isochorismatase-like" evidence="3">
    <location>
        <begin position="4"/>
        <end position="145"/>
    </location>
</feature>
<dbReference type="CDD" id="cd01014">
    <property type="entry name" value="nicotinamidase_related"/>
    <property type="match status" value="1"/>
</dbReference>
<gene>
    <name evidence="4" type="ORF">SAMN05421659_10380</name>
</gene>